<feature type="compositionally biased region" description="Polar residues" evidence="1">
    <location>
        <begin position="16"/>
        <end position="37"/>
    </location>
</feature>
<evidence type="ECO:0000313" key="3">
    <source>
        <dbReference type="Proteomes" id="UP000594261"/>
    </source>
</evidence>
<feature type="compositionally biased region" description="Low complexity" evidence="1">
    <location>
        <begin position="147"/>
        <end position="160"/>
    </location>
</feature>
<feature type="compositionally biased region" description="Basic and acidic residues" evidence="1">
    <location>
        <begin position="78"/>
        <end position="88"/>
    </location>
</feature>
<feature type="region of interest" description="Disordered" evidence="1">
    <location>
        <begin position="1"/>
        <end position="37"/>
    </location>
</feature>
<dbReference type="AlphaFoldDB" id="A0A7N2N276"/>
<dbReference type="PANTHER" id="PTHR33155:SF4">
    <property type="entry name" value="PROTEIN FANTASTIC FOUR 3"/>
    <property type="match status" value="1"/>
</dbReference>
<evidence type="ECO:0000256" key="1">
    <source>
        <dbReference type="SAM" id="MobiDB-lite"/>
    </source>
</evidence>
<reference evidence="2" key="2">
    <citation type="submission" date="2021-01" db="UniProtKB">
        <authorList>
            <consortium name="EnsemblPlants"/>
        </authorList>
    </citation>
    <scope>IDENTIFICATION</scope>
</reference>
<feature type="compositionally biased region" description="Acidic residues" evidence="1">
    <location>
        <begin position="222"/>
        <end position="232"/>
    </location>
</feature>
<dbReference type="OrthoDB" id="1916983at2759"/>
<feature type="compositionally biased region" description="Acidic residues" evidence="1">
    <location>
        <begin position="205"/>
        <end position="214"/>
    </location>
</feature>
<organism evidence="2 3">
    <name type="scientific">Quercus lobata</name>
    <name type="common">Valley oak</name>
    <dbReference type="NCBI Taxonomy" id="97700"/>
    <lineage>
        <taxon>Eukaryota</taxon>
        <taxon>Viridiplantae</taxon>
        <taxon>Streptophyta</taxon>
        <taxon>Embryophyta</taxon>
        <taxon>Tracheophyta</taxon>
        <taxon>Spermatophyta</taxon>
        <taxon>Magnoliopsida</taxon>
        <taxon>eudicotyledons</taxon>
        <taxon>Gunneridae</taxon>
        <taxon>Pentapetalae</taxon>
        <taxon>rosids</taxon>
        <taxon>fabids</taxon>
        <taxon>Fagales</taxon>
        <taxon>Fagaceae</taxon>
        <taxon>Quercus</taxon>
    </lineage>
</organism>
<gene>
    <name evidence="2" type="primary">LOC115970075</name>
</gene>
<keyword evidence="3" id="KW-1185">Reference proteome</keyword>
<dbReference type="Gramene" id="QL12p022331:mrna">
    <property type="protein sequence ID" value="QL12p022331:mrna:CDS:1"/>
    <property type="gene ID" value="QL12p022331"/>
</dbReference>
<feature type="compositionally biased region" description="Acidic residues" evidence="1">
    <location>
        <begin position="122"/>
        <end position="133"/>
    </location>
</feature>
<dbReference type="RefSeq" id="XP_030945605.1">
    <property type="nucleotide sequence ID" value="XM_031089745.1"/>
</dbReference>
<dbReference type="InterPro" id="IPR021410">
    <property type="entry name" value="FAF"/>
</dbReference>
<dbReference type="InParanoid" id="A0A7N2N276"/>
<feature type="region of interest" description="Disordered" evidence="1">
    <location>
        <begin position="67"/>
        <end position="232"/>
    </location>
</feature>
<accession>A0A7N2N276</accession>
<dbReference type="GeneID" id="115970075"/>
<dbReference type="Proteomes" id="UP000594261">
    <property type="component" value="Chromosome 12"/>
</dbReference>
<reference evidence="2 3" key="1">
    <citation type="journal article" date="2016" name="G3 (Bethesda)">
        <title>First Draft Assembly and Annotation of the Genome of a California Endemic Oak Quercus lobata Nee (Fagaceae).</title>
        <authorList>
            <person name="Sork V.L."/>
            <person name="Fitz-Gibbon S.T."/>
            <person name="Puiu D."/>
            <person name="Crepeau M."/>
            <person name="Gugger P.F."/>
            <person name="Sherman R."/>
            <person name="Stevens K."/>
            <person name="Langley C.H."/>
            <person name="Pellegrini M."/>
            <person name="Salzberg S.L."/>
        </authorList>
    </citation>
    <scope>NUCLEOTIDE SEQUENCE [LARGE SCALE GENOMIC DNA]</scope>
    <source>
        <strain evidence="2 3">cv. SW786</strain>
    </source>
</reference>
<proteinExistence type="predicted"/>
<dbReference type="EMBL" id="LRBV02000012">
    <property type="status" value="NOT_ANNOTATED_CDS"/>
    <property type="molecule type" value="Genomic_DNA"/>
</dbReference>
<dbReference type="OMA" id="EIGIVNC"/>
<name>A0A7N2N276_QUELO</name>
<dbReference type="KEGG" id="qlo:115970075"/>
<dbReference type="EnsemblPlants" id="QL12p022331:mrna">
    <property type="protein sequence ID" value="QL12p022331:mrna:CDS:1"/>
    <property type="gene ID" value="QL12p022331"/>
</dbReference>
<dbReference type="PANTHER" id="PTHR33155">
    <property type="entry name" value="FANTASTIC FOUR-LIKE PROTEIN (DUF3049)"/>
    <property type="match status" value="1"/>
</dbReference>
<protein>
    <submittedName>
        <fullName evidence="2">Uncharacterized protein</fullName>
    </submittedName>
</protein>
<evidence type="ECO:0000313" key="2">
    <source>
        <dbReference type="EnsemblPlants" id="QL12p022331:mrna:CDS:1"/>
    </source>
</evidence>
<sequence>MYSSEPQDSGGWSFLQALTNTTNNNSQANDGNSYTTNDSFLRLSENSLQKCTEILGDETGSIVFESEEICTENNIPKRQKDSSKKNDQCKSLPPPLSSSGVLRIRPHRESGRLILQGPVHDDNDEEEEEEEETGSVVLENEEIRTDNNSPKKQPNSSSSKNNDEEECRSTVFPPPLSSTGVLHTRPHHGEGGGPILQPVPAHDEQETEEELDEQVLEKQEQEQEQLQEDEEK</sequence>